<keyword evidence="4" id="KW-1185">Reference proteome</keyword>
<dbReference type="EMBL" id="JAHXZJ010000747">
    <property type="protein sequence ID" value="KAH0557397.1"/>
    <property type="molecule type" value="Genomic_DNA"/>
</dbReference>
<evidence type="ECO:0000313" key="3">
    <source>
        <dbReference type="EMBL" id="KAH0557397.1"/>
    </source>
</evidence>
<feature type="region of interest" description="Disordered" evidence="1">
    <location>
        <begin position="113"/>
        <end position="137"/>
    </location>
</feature>
<proteinExistence type="predicted"/>
<reference evidence="3 4" key="1">
    <citation type="journal article" date="2021" name="J. Hered.">
        <title>A chromosome-level genome assembly of the parasitoid wasp, Cotesia glomerata (Hymenoptera: Braconidae).</title>
        <authorList>
            <person name="Pinto B.J."/>
            <person name="Weis J.J."/>
            <person name="Gamble T."/>
            <person name="Ode P.J."/>
            <person name="Paul R."/>
            <person name="Zaspel J.M."/>
        </authorList>
    </citation>
    <scope>NUCLEOTIDE SEQUENCE [LARGE SCALE GENOMIC DNA]</scope>
    <source>
        <strain evidence="3">CgM1</strain>
    </source>
</reference>
<feature type="chain" id="PRO_5043899735" evidence="2">
    <location>
        <begin position="18"/>
        <end position="137"/>
    </location>
</feature>
<gene>
    <name evidence="3" type="ORF">KQX54_005349</name>
</gene>
<comment type="caution">
    <text evidence="3">The sequence shown here is derived from an EMBL/GenBank/DDBJ whole genome shotgun (WGS) entry which is preliminary data.</text>
</comment>
<evidence type="ECO:0000256" key="2">
    <source>
        <dbReference type="SAM" id="SignalP"/>
    </source>
</evidence>
<dbReference type="Proteomes" id="UP000826195">
    <property type="component" value="Unassembled WGS sequence"/>
</dbReference>
<evidence type="ECO:0000256" key="1">
    <source>
        <dbReference type="SAM" id="MobiDB-lite"/>
    </source>
</evidence>
<keyword evidence="2" id="KW-0732">Signal</keyword>
<accession>A0AAV7ITC9</accession>
<feature type="compositionally biased region" description="Low complexity" evidence="1">
    <location>
        <begin position="126"/>
        <end position="137"/>
    </location>
</feature>
<organism evidence="3 4">
    <name type="scientific">Cotesia glomerata</name>
    <name type="common">Lepidopteran parasitic wasp</name>
    <name type="synonym">Apanteles glomeratus</name>
    <dbReference type="NCBI Taxonomy" id="32391"/>
    <lineage>
        <taxon>Eukaryota</taxon>
        <taxon>Metazoa</taxon>
        <taxon>Ecdysozoa</taxon>
        <taxon>Arthropoda</taxon>
        <taxon>Hexapoda</taxon>
        <taxon>Insecta</taxon>
        <taxon>Pterygota</taxon>
        <taxon>Neoptera</taxon>
        <taxon>Endopterygota</taxon>
        <taxon>Hymenoptera</taxon>
        <taxon>Apocrita</taxon>
        <taxon>Ichneumonoidea</taxon>
        <taxon>Braconidae</taxon>
        <taxon>Microgastrinae</taxon>
        <taxon>Cotesia</taxon>
    </lineage>
</organism>
<feature type="signal peptide" evidence="2">
    <location>
        <begin position="1"/>
        <end position="17"/>
    </location>
</feature>
<dbReference type="AlphaFoldDB" id="A0AAV7ITC9"/>
<name>A0AAV7ITC9_COTGL</name>
<feature type="region of interest" description="Disordered" evidence="1">
    <location>
        <begin position="88"/>
        <end position="107"/>
    </location>
</feature>
<evidence type="ECO:0000313" key="4">
    <source>
        <dbReference type="Proteomes" id="UP000826195"/>
    </source>
</evidence>
<sequence>MLLGILSLFASIGIAFAQYYPTNGGLGYGQLSPGPRYQGPMYSGVPLNVMQSPNYYPGYSPAVMSNLPMPGGINPALSMPMPMPMSMPVAMGSNENSNENANTNVNVNAGSYRRSLHSPSKESSGNRNTNTNTNLNA</sequence>
<protein>
    <submittedName>
        <fullName evidence="3">Uncharacterized protein</fullName>
    </submittedName>
</protein>